<evidence type="ECO:0000313" key="2">
    <source>
        <dbReference type="Proteomes" id="UP000789706"/>
    </source>
</evidence>
<dbReference type="AlphaFoldDB" id="A0A9N9G0A2"/>
<dbReference type="Proteomes" id="UP000789706">
    <property type="component" value="Unassembled WGS sequence"/>
</dbReference>
<dbReference type="EMBL" id="CAJVPK010001064">
    <property type="protein sequence ID" value="CAG8568582.1"/>
    <property type="molecule type" value="Genomic_DNA"/>
</dbReference>
<comment type="caution">
    <text evidence="1">The sequence shown here is derived from an EMBL/GenBank/DDBJ whole genome shotgun (WGS) entry which is preliminary data.</text>
</comment>
<keyword evidence="2" id="KW-1185">Reference proteome</keyword>
<gene>
    <name evidence="1" type="ORF">DEBURN_LOCUS7960</name>
</gene>
<name>A0A9N9G0A2_9GLOM</name>
<accession>A0A9N9G0A2</accession>
<sequence length="162" mass="18789">MDTQARTLLTQNGSFAHIFRMDNLVYFVSTNYCDLIGSILKLPGVPKVFKKLERDSEQISRLYKSLENHQELYIEDCSGLHKSDCLFLASSFTQLTIFNNNFNELRRLSFDCGRGEFNDELLCQIAENVPKSLETIKIGMNHDNPWIFSADSLRNFFEGWCR</sequence>
<reference evidence="1" key="1">
    <citation type="submission" date="2021-06" db="EMBL/GenBank/DDBJ databases">
        <authorList>
            <person name="Kallberg Y."/>
            <person name="Tangrot J."/>
            <person name="Rosling A."/>
        </authorList>
    </citation>
    <scope>NUCLEOTIDE SEQUENCE</scope>
    <source>
        <strain evidence="1">AZ414A</strain>
    </source>
</reference>
<evidence type="ECO:0000313" key="1">
    <source>
        <dbReference type="EMBL" id="CAG8568582.1"/>
    </source>
</evidence>
<dbReference type="InterPro" id="IPR032675">
    <property type="entry name" value="LRR_dom_sf"/>
</dbReference>
<organism evidence="1 2">
    <name type="scientific">Diversispora eburnea</name>
    <dbReference type="NCBI Taxonomy" id="1213867"/>
    <lineage>
        <taxon>Eukaryota</taxon>
        <taxon>Fungi</taxon>
        <taxon>Fungi incertae sedis</taxon>
        <taxon>Mucoromycota</taxon>
        <taxon>Glomeromycotina</taxon>
        <taxon>Glomeromycetes</taxon>
        <taxon>Diversisporales</taxon>
        <taxon>Diversisporaceae</taxon>
        <taxon>Diversispora</taxon>
    </lineage>
</organism>
<protein>
    <submittedName>
        <fullName evidence="1">4192_t:CDS:1</fullName>
    </submittedName>
</protein>
<proteinExistence type="predicted"/>
<dbReference type="Gene3D" id="3.80.10.10">
    <property type="entry name" value="Ribonuclease Inhibitor"/>
    <property type="match status" value="1"/>
</dbReference>